<dbReference type="Proteomes" id="UP000198221">
    <property type="component" value="Chromosome I"/>
</dbReference>
<dbReference type="InterPro" id="IPR003425">
    <property type="entry name" value="CCB3/YggT"/>
</dbReference>
<keyword evidence="1" id="KW-0812">Transmembrane</keyword>
<keyword evidence="1" id="KW-0472">Membrane</keyword>
<keyword evidence="1" id="KW-1133">Transmembrane helix</keyword>
<dbReference type="RefSeq" id="WP_089015515.1">
    <property type="nucleotide sequence ID" value="NZ_LT607754.1"/>
</dbReference>
<dbReference type="Pfam" id="PF02325">
    <property type="entry name" value="CCB3_YggT"/>
    <property type="match status" value="1"/>
</dbReference>
<dbReference type="GO" id="GO:0016020">
    <property type="term" value="C:membrane"/>
    <property type="evidence" value="ECO:0007669"/>
    <property type="project" value="InterPro"/>
</dbReference>
<evidence type="ECO:0000313" key="3">
    <source>
        <dbReference type="Proteomes" id="UP000198221"/>
    </source>
</evidence>
<dbReference type="EMBL" id="LT607754">
    <property type="protein sequence ID" value="SCG77625.1"/>
    <property type="molecule type" value="Genomic_DNA"/>
</dbReference>
<gene>
    <name evidence="2" type="ORF">GA0070613_6328</name>
</gene>
<evidence type="ECO:0000256" key="1">
    <source>
        <dbReference type="SAM" id="Phobius"/>
    </source>
</evidence>
<keyword evidence="3" id="KW-1185">Reference proteome</keyword>
<reference evidence="3" key="1">
    <citation type="submission" date="2016-06" db="EMBL/GenBank/DDBJ databases">
        <authorList>
            <person name="Varghese N."/>
            <person name="Submissions Spin"/>
        </authorList>
    </citation>
    <scope>NUCLEOTIDE SEQUENCE [LARGE SCALE GENOMIC DNA]</scope>
    <source>
        <strain evidence="3">DSM 43819</strain>
    </source>
</reference>
<proteinExistence type="predicted"/>
<dbReference type="AlphaFoldDB" id="A0A1C5K4C2"/>
<evidence type="ECO:0000313" key="2">
    <source>
        <dbReference type="EMBL" id="SCG77625.1"/>
    </source>
</evidence>
<feature type="transmembrane region" description="Helical" evidence="1">
    <location>
        <begin position="66"/>
        <end position="87"/>
    </location>
</feature>
<name>A0A1C5K4C2_9ACTN</name>
<sequence>MGPVLGIVSLILLLMQLLLVARVVLDWSVALAGPSAPGSIRSRLSAGARAVTEPILAPVRRFLPPLRLGTVSIDLAFIVVFIAIVVIRQLIS</sequence>
<protein>
    <submittedName>
        <fullName evidence="2">YggT family protein</fullName>
    </submittedName>
</protein>
<accession>A0A1C5K4C2</accession>
<dbReference type="OrthoDB" id="3216131at2"/>
<organism evidence="2 3">
    <name type="scientific">Micromonospora inositola</name>
    <dbReference type="NCBI Taxonomy" id="47865"/>
    <lineage>
        <taxon>Bacteria</taxon>
        <taxon>Bacillati</taxon>
        <taxon>Actinomycetota</taxon>
        <taxon>Actinomycetes</taxon>
        <taxon>Micromonosporales</taxon>
        <taxon>Micromonosporaceae</taxon>
        <taxon>Micromonospora</taxon>
    </lineage>
</organism>